<protein>
    <submittedName>
        <fullName evidence="2">Uncharacterized protein</fullName>
    </submittedName>
</protein>
<dbReference type="EMBL" id="JBHSJB010000032">
    <property type="protein sequence ID" value="MFC5058453.1"/>
    <property type="molecule type" value="Genomic_DNA"/>
</dbReference>
<name>A0ABV9Y8B6_9PSEU</name>
<keyword evidence="3" id="KW-1185">Reference proteome</keyword>
<reference evidence="3" key="1">
    <citation type="journal article" date="2019" name="Int. J. Syst. Evol. Microbiol.">
        <title>The Global Catalogue of Microorganisms (GCM) 10K type strain sequencing project: providing services to taxonomists for standard genome sequencing and annotation.</title>
        <authorList>
            <consortium name="The Broad Institute Genomics Platform"/>
            <consortium name="The Broad Institute Genome Sequencing Center for Infectious Disease"/>
            <person name="Wu L."/>
            <person name="Ma J."/>
        </authorList>
    </citation>
    <scope>NUCLEOTIDE SEQUENCE [LARGE SCALE GENOMIC DNA]</scope>
    <source>
        <strain evidence="3">KCTC 12848</strain>
    </source>
</reference>
<gene>
    <name evidence="2" type="ORF">ACFPFM_32480</name>
</gene>
<dbReference type="Proteomes" id="UP001595833">
    <property type="component" value="Unassembled WGS sequence"/>
</dbReference>
<evidence type="ECO:0000313" key="3">
    <source>
        <dbReference type="Proteomes" id="UP001595833"/>
    </source>
</evidence>
<dbReference type="RefSeq" id="WP_344041092.1">
    <property type="nucleotide sequence ID" value="NZ_BAAAKE010000027.1"/>
</dbReference>
<sequence length="112" mass="11532">MPSRPARTGANRRTADDHLRLLCQAAAGPDGVRRVLELIARRLAGEVVLAGPREGQSVAVPPDAGRLLRAVDEDLAGEVARTPAAGSPRGAGTCSARPPGWCRARSTAGTSS</sequence>
<evidence type="ECO:0000256" key="1">
    <source>
        <dbReference type="SAM" id="MobiDB-lite"/>
    </source>
</evidence>
<proteinExistence type="predicted"/>
<feature type="region of interest" description="Disordered" evidence="1">
    <location>
        <begin position="80"/>
        <end position="112"/>
    </location>
</feature>
<accession>A0ABV9Y8B6</accession>
<evidence type="ECO:0000313" key="2">
    <source>
        <dbReference type="EMBL" id="MFC5058453.1"/>
    </source>
</evidence>
<organism evidence="2 3">
    <name type="scientific">Saccharothrix xinjiangensis</name>
    <dbReference type="NCBI Taxonomy" id="204798"/>
    <lineage>
        <taxon>Bacteria</taxon>
        <taxon>Bacillati</taxon>
        <taxon>Actinomycetota</taxon>
        <taxon>Actinomycetes</taxon>
        <taxon>Pseudonocardiales</taxon>
        <taxon>Pseudonocardiaceae</taxon>
        <taxon>Saccharothrix</taxon>
    </lineage>
</organism>
<comment type="caution">
    <text evidence="2">The sequence shown here is derived from an EMBL/GenBank/DDBJ whole genome shotgun (WGS) entry which is preliminary data.</text>
</comment>